<dbReference type="GO" id="GO:0042800">
    <property type="term" value="F:histone H3K4 methyltransferase activity"/>
    <property type="evidence" value="ECO:0007669"/>
    <property type="project" value="TreeGrafter"/>
</dbReference>
<feature type="domain" description="PHD-type" evidence="11">
    <location>
        <begin position="436"/>
        <end position="486"/>
    </location>
</feature>
<keyword evidence="8" id="KW-0539">Nucleus</keyword>
<dbReference type="PROSITE" id="PS50016">
    <property type="entry name" value="ZF_PHD_2"/>
    <property type="match status" value="2"/>
</dbReference>
<keyword evidence="2" id="KW-0479">Metal-binding</keyword>
<dbReference type="FunFam" id="3.30.40.10:FF:000049">
    <property type="entry name" value="Histone-lysine N-methyltransferase"/>
    <property type="match status" value="1"/>
</dbReference>
<evidence type="ECO:0000256" key="3">
    <source>
        <dbReference type="ARBA" id="ARBA00022737"/>
    </source>
</evidence>
<accession>A0A8C4SFC1</accession>
<feature type="compositionally biased region" description="Basic and acidic residues" evidence="10">
    <location>
        <begin position="185"/>
        <end position="202"/>
    </location>
</feature>
<comment type="subcellular location">
    <subcellularLocation>
        <location evidence="1">Nucleus</location>
    </subcellularLocation>
</comment>
<evidence type="ECO:0000259" key="11">
    <source>
        <dbReference type="PROSITE" id="PS50016"/>
    </source>
</evidence>
<reference evidence="12" key="3">
    <citation type="submission" date="2025-09" db="UniProtKB">
        <authorList>
            <consortium name="Ensembl"/>
        </authorList>
    </citation>
    <scope>IDENTIFICATION</scope>
</reference>
<dbReference type="SMART" id="SM00249">
    <property type="entry name" value="PHD"/>
    <property type="match status" value="2"/>
</dbReference>
<sequence length="537" mass="58403">MCFRERLHSCRSAHGQVGEATQPSILRYFTLFSGQWLVPQVYCVVDYCYLLLSAGDVQKLKEDLQTGEQMAESGTESASLQSTDAGSTTDKLETKLSGTLEPETSVQLGDPDAEESQTIPNHKGEEEMDSSQSKADVSCEESTVAIRTPEPGAGGLEEHVTPETLPCSESRALFSDSLEEEEESCEKMSQTEDFAAENKLKSEQPGSPAGRRGSLLMKPDFVDEMSNLSHGDASSSGFLESEPNISPGEPDSHSLSMELGLVSTGEGGNGRLCSDSILTETDDSMPFDSASAKLDAEKAKRRNSPGRSRVKQGRSNSFPGKRRPRGGGGGRGRGRSRLKAMASCIEAFLCMDVDSSPGKDDDDEDDDTMQNTVVLFSNTDKFVLLQDMCVVCGSFGRGPEGHLLACAQCAQCYHPYCVNSKITKVMLSKGWRCLECIVCEVCGKASDPSRLLLCDDCDVSYHTYCLDPPLHTVPKGGWKCKWCVCCMQCGVTSPGFHCEWQNNYTHCAPCASLVACPVCKEAFVEQDLLLQCQHCER</sequence>
<evidence type="ECO:0000256" key="4">
    <source>
        <dbReference type="ARBA" id="ARBA00022771"/>
    </source>
</evidence>
<dbReference type="AlphaFoldDB" id="A0A8C4SFC1"/>
<feature type="compositionally biased region" description="Polar residues" evidence="10">
    <location>
        <begin position="226"/>
        <end position="238"/>
    </location>
</feature>
<evidence type="ECO:0000256" key="8">
    <source>
        <dbReference type="ARBA" id="ARBA00023242"/>
    </source>
</evidence>
<dbReference type="PANTHER" id="PTHR45888">
    <property type="entry name" value="HL01030P-RELATED"/>
    <property type="match status" value="1"/>
</dbReference>
<evidence type="ECO:0000256" key="7">
    <source>
        <dbReference type="ARBA" id="ARBA00023163"/>
    </source>
</evidence>
<dbReference type="GO" id="GO:0045944">
    <property type="term" value="P:positive regulation of transcription by RNA polymerase II"/>
    <property type="evidence" value="ECO:0007669"/>
    <property type="project" value="TreeGrafter"/>
</dbReference>
<reference evidence="12" key="2">
    <citation type="submission" date="2025-08" db="UniProtKB">
        <authorList>
            <consortium name="Ensembl"/>
        </authorList>
    </citation>
    <scope>IDENTIFICATION</scope>
</reference>
<protein>
    <recommendedName>
        <fullName evidence="11">PHD-type domain-containing protein</fullName>
    </recommendedName>
</protein>
<dbReference type="GO" id="GO:0044666">
    <property type="term" value="C:MLL3/4 complex"/>
    <property type="evidence" value="ECO:0007669"/>
    <property type="project" value="TreeGrafter"/>
</dbReference>
<evidence type="ECO:0000313" key="12">
    <source>
        <dbReference type="Ensembl" id="ENSECRP00000016479.1"/>
    </source>
</evidence>
<keyword evidence="6" id="KW-0805">Transcription regulation</keyword>
<keyword evidence="7" id="KW-0804">Transcription</keyword>
<evidence type="ECO:0000256" key="5">
    <source>
        <dbReference type="ARBA" id="ARBA00022833"/>
    </source>
</evidence>
<dbReference type="Pfam" id="PF00628">
    <property type="entry name" value="PHD"/>
    <property type="match status" value="2"/>
</dbReference>
<dbReference type="GeneTree" id="ENSGT00940000156707"/>
<dbReference type="InterPro" id="IPR001965">
    <property type="entry name" value="Znf_PHD"/>
</dbReference>
<dbReference type="Ensembl" id="ENSECRT00000016772.1">
    <property type="protein sequence ID" value="ENSECRP00000016479.1"/>
    <property type="gene ID" value="ENSECRG00000010971.1"/>
</dbReference>
<feature type="domain" description="PHD-type" evidence="11">
    <location>
        <begin position="386"/>
        <end position="439"/>
    </location>
</feature>
<reference evidence="12" key="1">
    <citation type="submission" date="2021-06" db="EMBL/GenBank/DDBJ databases">
        <authorList>
            <consortium name="Wellcome Sanger Institute Data Sharing"/>
        </authorList>
    </citation>
    <scope>NUCLEOTIDE SEQUENCE [LARGE SCALE GENOMIC DNA]</scope>
</reference>
<dbReference type="GO" id="GO:0008270">
    <property type="term" value="F:zinc ion binding"/>
    <property type="evidence" value="ECO:0007669"/>
    <property type="project" value="UniProtKB-KW"/>
</dbReference>
<dbReference type="InterPro" id="IPR019787">
    <property type="entry name" value="Znf_PHD-finger"/>
</dbReference>
<keyword evidence="4 9" id="KW-0863">Zinc-finger</keyword>
<dbReference type="CDD" id="cd15513">
    <property type="entry name" value="PHD5_KMT2C_like"/>
    <property type="match status" value="1"/>
</dbReference>
<dbReference type="InterPro" id="IPR013083">
    <property type="entry name" value="Znf_RING/FYVE/PHD"/>
</dbReference>
<evidence type="ECO:0000256" key="9">
    <source>
        <dbReference type="PROSITE-ProRule" id="PRU00146"/>
    </source>
</evidence>
<dbReference type="InterPro" id="IPR011011">
    <property type="entry name" value="Znf_FYVE_PHD"/>
</dbReference>
<keyword evidence="5" id="KW-0862">Zinc</keyword>
<evidence type="ECO:0000313" key="13">
    <source>
        <dbReference type="Proteomes" id="UP000694620"/>
    </source>
</evidence>
<keyword evidence="3" id="KW-0677">Repeat</keyword>
<dbReference type="Gene3D" id="3.30.40.10">
    <property type="entry name" value="Zinc/RING finger domain, C3HC4 (zinc finger)"/>
    <property type="match status" value="2"/>
</dbReference>
<dbReference type="PANTHER" id="PTHR45888:SF2">
    <property type="entry name" value="HISTONE-LYSINE N-METHYLTRANSFERASE 2D"/>
    <property type="match status" value="1"/>
</dbReference>
<dbReference type="SUPFAM" id="SSF57903">
    <property type="entry name" value="FYVE/PHD zinc finger"/>
    <property type="match status" value="2"/>
</dbReference>
<evidence type="ECO:0000256" key="1">
    <source>
        <dbReference type="ARBA" id="ARBA00004123"/>
    </source>
</evidence>
<evidence type="ECO:0000256" key="2">
    <source>
        <dbReference type="ARBA" id="ARBA00022723"/>
    </source>
</evidence>
<name>A0A8C4SFC1_ERPCA</name>
<dbReference type="Proteomes" id="UP000694620">
    <property type="component" value="Chromosome 3"/>
</dbReference>
<evidence type="ECO:0000256" key="6">
    <source>
        <dbReference type="ARBA" id="ARBA00023015"/>
    </source>
</evidence>
<feature type="compositionally biased region" description="Polar residues" evidence="10">
    <location>
        <begin position="68"/>
        <end position="89"/>
    </location>
</feature>
<feature type="region of interest" description="Disordered" evidence="10">
    <location>
        <begin position="68"/>
        <end position="336"/>
    </location>
</feature>
<organism evidence="12 13">
    <name type="scientific">Erpetoichthys calabaricus</name>
    <name type="common">Rope fish</name>
    <name type="synonym">Calamoichthys calabaricus</name>
    <dbReference type="NCBI Taxonomy" id="27687"/>
    <lineage>
        <taxon>Eukaryota</taxon>
        <taxon>Metazoa</taxon>
        <taxon>Chordata</taxon>
        <taxon>Craniata</taxon>
        <taxon>Vertebrata</taxon>
        <taxon>Euteleostomi</taxon>
        <taxon>Actinopterygii</taxon>
        <taxon>Polypteriformes</taxon>
        <taxon>Polypteridae</taxon>
        <taxon>Erpetoichthys</taxon>
    </lineage>
</organism>
<dbReference type="GO" id="GO:0003713">
    <property type="term" value="F:transcription coactivator activity"/>
    <property type="evidence" value="ECO:0007669"/>
    <property type="project" value="TreeGrafter"/>
</dbReference>
<evidence type="ECO:0000256" key="10">
    <source>
        <dbReference type="SAM" id="MobiDB-lite"/>
    </source>
</evidence>
<proteinExistence type="predicted"/>
<feature type="compositionally biased region" description="Basic residues" evidence="10">
    <location>
        <begin position="299"/>
        <end position="312"/>
    </location>
</feature>
<dbReference type="FunFam" id="3.30.40.10:FF:001142">
    <property type="entry name" value="Histone-lysine N-methyltransferase"/>
    <property type="match status" value="1"/>
</dbReference>
<keyword evidence="13" id="KW-1185">Reference proteome</keyword>